<keyword evidence="1" id="KW-0472">Membrane</keyword>
<accession>A0ABS2A917</accession>
<dbReference type="RefSeq" id="WP_203376221.1">
    <property type="nucleotide sequence ID" value="NZ_JAENHP010000003.1"/>
</dbReference>
<dbReference type="Proteomes" id="UP000632138">
    <property type="component" value="Unassembled WGS sequence"/>
</dbReference>
<gene>
    <name evidence="2" type="ORF">JIG36_12220</name>
</gene>
<name>A0ABS2A917_9ACTN</name>
<feature type="transmembrane region" description="Helical" evidence="1">
    <location>
        <begin position="51"/>
        <end position="73"/>
    </location>
</feature>
<evidence type="ECO:0000313" key="3">
    <source>
        <dbReference type="Proteomes" id="UP000632138"/>
    </source>
</evidence>
<sequence length="128" mass="13183">MSTTVATRPVPAPVPPAATVVPVLDGERAVGAWIVTHDGVVYRPVVDLTRLGGALLTLSAAVVVAAATAAVTARRPAVGPVTMGPGGWVSVRGAGRPRVRPGAPRPWWARLLGAHPLVVEGTPRRSRK</sequence>
<protein>
    <submittedName>
        <fullName evidence="2">Uncharacterized protein</fullName>
    </submittedName>
</protein>
<proteinExistence type="predicted"/>
<dbReference type="EMBL" id="JAENHP010000003">
    <property type="protein sequence ID" value="MBM2616322.1"/>
    <property type="molecule type" value="Genomic_DNA"/>
</dbReference>
<evidence type="ECO:0000256" key="1">
    <source>
        <dbReference type="SAM" id="Phobius"/>
    </source>
</evidence>
<organism evidence="2 3">
    <name type="scientific">Paractinoplanes ovalisporus</name>
    <dbReference type="NCBI Taxonomy" id="2810368"/>
    <lineage>
        <taxon>Bacteria</taxon>
        <taxon>Bacillati</taxon>
        <taxon>Actinomycetota</taxon>
        <taxon>Actinomycetes</taxon>
        <taxon>Micromonosporales</taxon>
        <taxon>Micromonosporaceae</taxon>
        <taxon>Paractinoplanes</taxon>
    </lineage>
</organism>
<keyword evidence="1" id="KW-1133">Transmembrane helix</keyword>
<reference evidence="2 3" key="1">
    <citation type="submission" date="2021-01" db="EMBL/GenBank/DDBJ databases">
        <title>Actinoplanes sp. nov. LDG1-06 isolated from lichen.</title>
        <authorList>
            <person name="Saeng-In P."/>
            <person name="Phongsopitanun W."/>
            <person name="Kanchanasin P."/>
            <person name="Yuki M."/>
            <person name="Kudo T."/>
            <person name="Ohkuma M."/>
            <person name="Tanasupawat S."/>
        </authorList>
    </citation>
    <scope>NUCLEOTIDE SEQUENCE [LARGE SCALE GENOMIC DNA]</scope>
    <source>
        <strain evidence="2 3">LDG1-06</strain>
    </source>
</reference>
<keyword evidence="1" id="KW-0812">Transmembrane</keyword>
<comment type="caution">
    <text evidence="2">The sequence shown here is derived from an EMBL/GenBank/DDBJ whole genome shotgun (WGS) entry which is preliminary data.</text>
</comment>
<keyword evidence="3" id="KW-1185">Reference proteome</keyword>
<evidence type="ECO:0000313" key="2">
    <source>
        <dbReference type="EMBL" id="MBM2616322.1"/>
    </source>
</evidence>